<organism evidence="2 3">
    <name type="scientific">Helicobacter pylori GAM100Ai</name>
    <dbReference type="NCBI Taxonomy" id="1159019"/>
    <lineage>
        <taxon>Bacteria</taxon>
        <taxon>Pseudomonadati</taxon>
        <taxon>Campylobacterota</taxon>
        <taxon>Epsilonproteobacteria</taxon>
        <taxon>Campylobacterales</taxon>
        <taxon>Helicobacteraceae</taxon>
        <taxon>Helicobacter</taxon>
    </lineage>
</organism>
<feature type="non-terminal residue" evidence="2">
    <location>
        <position position="1"/>
    </location>
</feature>
<name>A0AB72ZT26_HELPX</name>
<dbReference type="Pfam" id="PF18304">
    <property type="entry name" value="SabA_adhesion"/>
    <property type="match status" value="1"/>
</dbReference>
<dbReference type="InterPro" id="IPR040838">
    <property type="entry name" value="SabA_N_adhesion"/>
</dbReference>
<dbReference type="EMBL" id="ANFP01000072">
    <property type="protein sequence ID" value="EKQ71561.1"/>
    <property type="molecule type" value="Genomic_DNA"/>
</dbReference>
<dbReference type="Proteomes" id="UP000001345">
    <property type="component" value="Unassembled WGS sequence"/>
</dbReference>
<reference evidence="3" key="1">
    <citation type="submission" date="2023-07" db="EMBL/GenBank/DDBJ databases">
        <authorList>
            <person name="Weinstock G."/>
            <person name="Sodergren E."/>
            <person name="Lobos E.A."/>
            <person name="Fulton L."/>
            <person name="Fulton R."/>
            <person name="Courtney L."/>
            <person name="Fronick C."/>
            <person name="O'Laughlin M."/>
            <person name="Godfrey J."/>
            <person name="Wilson R.M."/>
            <person name="Miner T."/>
            <person name="Farmer C."/>
            <person name="Delehaunty K."/>
            <person name="Cordes M."/>
            <person name="Minx P."/>
            <person name="Tomlinson C."/>
            <person name="Chen J."/>
            <person name="Wollam A."/>
            <person name="Pepin K.H."/>
            <person name="Bhonagiri V."/>
            <person name="Zhang X."/>
            <person name="Suruliraj S."/>
            <person name="Antonio M."/>
            <person name="Secka O."/>
            <person name="Thomas J."/>
            <person name="Warren W."/>
            <person name="Mitreva M."/>
            <person name="Mardis E.R."/>
            <person name="Wilson R.K."/>
        </authorList>
    </citation>
    <scope>NUCLEOTIDE SEQUENCE [LARGE SCALE GENOMIC DNA]</scope>
    <source>
        <strain evidence="3">GAM100Ai</strain>
    </source>
</reference>
<evidence type="ECO:0000259" key="1">
    <source>
        <dbReference type="Pfam" id="PF18304"/>
    </source>
</evidence>
<dbReference type="AlphaFoldDB" id="A0AB72ZT26"/>
<protein>
    <recommendedName>
        <fullName evidence="1">SabA N-terminal extracellular adhesion domain-containing protein</fullName>
    </recommendedName>
</protein>
<proteinExistence type="predicted"/>
<accession>A0AB72ZT26</accession>
<sequence length="201" mass="21579">QMVKNTKGIQQLSENYEKLNNFLNNYNTLNTLVKLSSDPSAVNDARDNLGSSAKNLLDVKTNSPAYQAVLLALNAAVGLWQVTSYAFTACGPGSNESANGGIQTFNNVPGQNTTTITCNSYYEPGHGGPISTENYAIINKAYQIIQKALTANGSNGEGIPVLSDTTTKLDFTINGDKRTGGNPNTKEKFSWSHGQYIHTHG</sequence>
<comment type="caution">
    <text evidence="2">The sequence shown here is derived from an EMBL/GenBank/DDBJ whole genome shotgun (WGS) entry which is preliminary data.</text>
</comment>
<evidence type="ECO:0000313" key="3">
    <source>
        <dbReference type="Proteomes" id="UP000001345"/>
    </source>
</evidence>
<gene>
    <name evidence="2" type="ORF">HMPREF1391_01497</name>
</gene>
<evidence type="ECO:0000313" key="2">
    <source>
        <dbReference type="EMBL" id="EKQ71561.1"/>
    </source>
</evidence>
<feature type="domain" description="SabA N-terminal extracellular adhesion" evidence="1">
    <location>
        <begin position="9"/>
        <end position="198"/>
    </location>
</feature>